<evidence type="ECO:0000259" key="2">
    <source>
        <dbReference type="SMART" id="SM00306"/>
    </source>
</evidence>
<dbReference type="EMBL" id="JACVFC010000003">
    <property type="protein sequence ID" value="MBC9932779.1"/>
    <property type="molecule type" value="Genomic_DNA"/>
</dbReference>
<dbReference type="Proteomes" id="UP000659124">
    <property type="component" value="Unassembled WGS sequence"/>
</dbReference>
<dbReference type="InterPro" id="IPR036844">
    <property type="entry name" value="Hint_dom_sf"/>
</dbReference>
<feature type="domain" description="Hint" evidence="2">
    <location>
        <begin position="801"/>
        <end position="894"/>
    </location>
</feature>
<dbReference type="NCBIfam" id="TIGR01443">
    <property type="entry name" value="intein_Cterm"/>
    <property type="match status" value="1"/>
</dbReference>
<dbReference type="InterPro" id="IPR006141">
    <property type="entry name" value="Intein_N"/>
</dbReference>
<dbReference type="RefSeq" id="WP_188089915.1">
    <property type="nucleotide sequence ID" value="NZ_JACVFC010000003.1"/>
</dbReference>
<feature type="chain" id="PRO_5046894886" description="Hint domain-containing protein" evidence="1">
    <location>
        <begin position="24"/>
        <end position="1210"/>
    </location>
</feature>
<dbReference type="InterPro" id="IPR030934">
    <property type="entry name" value="Intein_C"/>
</dbReference>
<dbReference type="PROSITE" id="PS50818">
    <property type="entry name" value="INTEIN_C_TER"/>
    <property type="match status" value="1"/>
</dbReference>
<sequence>MMKTFYKYLILPVLLLWMHTAVAENRDSVLANIIARGREQFRQLQAQNQRNEQEGHAERNEYVLNIVTADAPPEREFIKQRELKQLAEGELKGRELLVKDITKLDTLNARLRRLNEEPGNKIKTYLLLLDFVPMYFDREVPPKTTLEDLFAGRVFEEDANNKAAHQAQAEAETVIKDITGPFLKEQGAVTTLFCGFLKFRTFFNSKSAREIVVYYPHHNIQQPTDADSYQKLLGNYIAGIAYQSGEQFMGTFIAGIGGNNREYIQLADVRGKILQVNNAFEMEGLLKPIDPANYIGLSLEERVHSLKVLSGEDIPDRRETMINQLLEATPADQITDLLASMQKLNDKVPPTYPGPDGAPLPNPKIGWCLMQSIIYNTEDEVLWWGKNNYQRLMQAFTRLTMKSPALANALEAYYTSSDVEKRKIIWDRSYALALVSRMPVGTNRYDVTVNAKDGSLVLSKEQLTHYVTKTASSRVDGAPGVTASISYEDPVWEKEGPVTLQPFDLVSFTNRSDLNLLADVAGPVAKKGEDIREQFVPAIVLQYAQDKKMNQDIGKGIEMGLDVLTLAIPVSKVVYLGKVANYIYRGIEISAQVGAVANLALNTDVVTPGSDLAIMIKKYQAITALLQLTNIGATIKNAQLARVAKQEAAEFLESYYRAEPALASMAESQPAVVNEMKQFSRELEQAGEAAGYGKAWYASLKNTLNKAFAQTIERFKNVSFLKQESKNGIIRFLDNKNEAMAHTLADGSLVVDKTAEVVGENSKVLDIVEGAHFRSAENAGEVTEDLLVIQQADGSIVCIRGACFVAGTPVHTRNGLKPIEQVNETDQVLSLDTNRKDTVWQPVLHTFRRQASRLIRIIAGKDTLFSTPEHPFLTEDGWQSAALLYPGREIRLADNNKLKVLAVLPLDTTVTVYNMEVSGTHNYCVGTQAIVVHNTCQILARLRSRFTQAAEFDKFAEQLNGKTNILTKFDNGELSLDSWRVLQSSKKARADLAHLMTAESILSKGFVSPAELKTIILTNGTLKKRATAIGEFLADLDHFGDYMRCSGFEQIVTALQKSSYGSADGANWVLTTLRRYRTEFPAAHIRFEVPDGVFRRYDVIFDDGRAVIFYELKSYQTLPPTDFARQFLHDLENSEINNLKEDIKWWFDKDKLDMGGIDAAAFKSQMTDALKNIDYSAEVLKKFSKGKNKLTKAAFLKMLDQNFNDIFQIK</sequence>
<keyword evidence="1" id="KW-0732">Signal</keyword>
<organism evidence="3 4">
    <name type="scientific">Chitinophaga qingshengii</name>
    <dbReference type="NCBI Taxonomy" id="1569794"/>
    <lineage>
        <taxon>Bacteria</taxon>
        <taxon>Pseudomonadati</taxon>
        <taxon>Bacteroidota</taxon>
        <taxon>Chitinophagia</taxon>
        <taxon>Chitinophagales</taxon>
        <taxon>Chitinophagaceae</taxon>
        <taxon>Chitinophaga</taxon>
    </lineage>
</organism>
<dbReference type="InterPro" id="IPR003587">
    <property type="entry name" value="Hint_dom_N"/>
</dbReference>
<accession>A0ABR7TQL2</accession>
<comment type="caution">
    <text evidence="3">The sequence shown here is derived from an EMBL/GenBank/DDBJ whole genome shotgun (WGS) entry which is preliminary data.</text>
</comment>
<keyword evidence="4" id="KW-1185">Reference proteome</keyword>
<protein>
    <recommendedName>
        <fullName evidence="2">Hint domain-containing protein</fullName>
    </recommendedName>
</protein>
<dbReference type="SMART" id="SM00306">
    <property type="entry name" value="HintN"/>
    <property type="match status" value="1"/>
</dbReference>
<gene>
    <name evidence="3" type="ORF">ICL07_20500</name>
</gene>
<evidence type="ECO:0000313" key="3">
    <source>
        <dbReference type="EMBL" id="MBC9932779.1"/>
    </source>
</evidence>
<dbReference type="Pfam" id="PF07591">
    <property type="entry name" value="PT-HINT"/>
    <property type="match status" value="1"/>
</dbReference>
<name>A0ABR7TQL2_9BACT</name>
<dbReference type="Gene3D" id="2.170.16.10">
    <property type="entry name" value="Hedgehog/Intein (Hint) domain"/>
    <property type="match status" value="1"/>
</dbReference>
<proteinExistence type="predicted"/>
<dbReference type="SUPFAM" id="SSF51294">
    <property type="entry name" value="Hedgehog/intein (Hint) domain"/>
    <property type="match status" value="1"/>
</dbReference>
<feature type="signal peptide" evidence="1">
    <location>
        <begin position="1"/>
        <end position="23"/>
    </location>
</feature>
<evidence type="ECO:0000313" key="4">
    <source>
        <dbReference type="Proteomes" id="UP000659124"/>
    </source>
</evidence>
<dbReference type="CDD" id="cd00081">
    <property type="entry name" value="Hint"/>
    <property type="match status" value="1"/>
</dbReference>
<reference evidence="3 4" key="1">
    <citation type="submission" date="2020-09" db="EMBL/GenBank/DDBJ databases">
        <title>Genome sequences of type strains of Chitinophaga qingshengii and Chitinophaga varians.</title>
        <authorList>
            <person name="Kittiwongwattana C."/>
        </authorList>
    </citation>
    <scope>NUCLEOTIDE SEQUENCE [LARGE SCALE GENOMIC DNA]</scope>
    <source>
        <strain evidence="3 4">JCM 30026</strain>
    </source>
</reference>
<evidence type="ECO:0000256" key="1">
    <source>
        <dbReference type="SAM" id="SignalP"/>
    </source>
</evidence>
<dbReference type="PROSITE" id="PS50817">
    <property type="entry name" value="INTEIN_N_TER"/>
    <property type="match status" value="1"/>
</dbReference>